<feature type="active site" evidence="5">
    <location>
        <position position="249"/>
    </location>
</feature>
<evidence type="ECO:0000313" key="10">
    <source>
        <dbReference type="EMBL" id="MBB6214039.1"/>
    </source>
</evidence>
<sequence length="461" mass="52258">MGTDYSNEIKGFLKIHRDYFETGRTKDVDFRIEQLKRLKDAIQSYEGEIMEALHKDLRKPPFESFATEIGYVKDSIGYTLKHIRGWAKGQKVKTPMVHFGARSAIHPEPYGTVLIIAPWNYPFQLMIEPMIGAMAAGNCIVLKPSEYAPHVGKVMEKMIGECFDERYVRMIIGDRELATALVNSDFDYIFFTGSVLVGKIVMEAAAKHLIPVTLELGGKSPCIVDKHGNLAVAAERIIWGKFVNAGQTCVAPDYLLVHREVKEELMQRLIMTIRKFYGDNPASSPDYCRIINKKHLKRLVNLLEQEKIITGGNYDLDDLYMAPTLMDQVSWEDPVMADEIFGPILPIIPYDDLDDVIHRINQRPKPLALYLFTENREIQDLVMQRISFGGGCINDTLSHVASPYIPFGGVGASGIGAYHGKNSFDLFSHHKSIMRKTTKFSIPLAFPPYGERIHWLKKLMK</sequence>
<keyword evidence="11" id="KW-1185">Reference proteome</keyword>
<dbReference type="Gene3D" id="3.40.605.10">
    <property type="entry name" value="Aldehyde Dehydrogenase, Chain A, domain 1"/>
    <property type="match status" value="1"/>
</dbReference>
<evidence type="ECO:0000256" key="1">
    <source>
        <dbReference type="ARBA" id="ARBA00009986"/>
    </source>
</evidence>
<evidence type="ECO:0000256" key="3">
    <source>
        <dbReference type="ARBA" id="ARBA00023027"/>
    </source>
</evidence>
<name>A0A841KV40_9FIRM</name>
<dbReference type="InterPro" id="IPR016161">
    <property type="entry name" value="Ald_DH/histidinol_DH"/>
</dbReference>
<keyword evidence="2 4" id="KW-0560">Oxidoreductase</keyword>
<dbReference type="PIRSF" id="PIRSF036492">
    <property type="entry name" value="ALDH"/>
    <property type="match status" value="1"/>
</dbReference>
<evidence type="ECO:0000256" key="2">
    <source>
        <dbReference type="ARBA" id="ARBA00023002"/>
    </source>
</evidence>
<dbReference type="EMBL" id="JACHEN010000001">
    <property type="protein sequence ID" value="MBB6214039.1"/>
    <property type="molecule type" value="Genomic_DNA"/>
</dbReference>
<dbReference type="InterPro" id="IPR016162">
    <property type="entry name" value="Ald_DH_N"/>
</dbReference>
<evidence type="ECO:0000256" key="8">
    <source>
        <dbReference type="SAM" id="Coils"/>
    </source>
</evidence>
<dbReference type="InterPro" id="IPR016163">
    <property type="entry name" value="Ald_DH_C"/>
</dbReference>
<comment type="caution">
    <text evidence="10">The sequence shown here is derived from an EMBL/GenBank/DDBJ whole genome shotgun (WGS) entry which is preliminary data.</text>
</comment>
<dbReference type="Pfam" id="PF00171">
    <property type="entry name" value="Aldedh"/>
    <property type="match status" value="1"/>
</dbReference>
<evidence type="ECO:0000259" key="9">
    <source>
        <dbReference type="Pfam" id="PF00171"/>
    </source>
</evidence>
<dbReference type="PANTHER" id="PTHR43570">
    <property type="entry name" value="ALDEHYDE DEHYDROGENASE"/>
    <property type="match status" value="1"/>
</dbReference>
<gene>
    <name evidence="10" type="ORF">HNQ80_000108</name>
</gene>
<dbReference type="GO" id="GO:0005737">
    <property type="term" value="C:cytoplasm"/>
    <property type="evidence" value="ECO:0007669"/>
    <property type="project" value="TreeGrafter"/>
</dbReference>
<dbReference type="PANTHER" id="PTHR43570:SF16">
    <property type="entry name" value="ALDEHYDE DEHYDROGENASE TYPE III, ISOFORM Q"/>
    <property type="match status" value="1"/>
</dbReference>
<dbReference type="InterPro" id="IPR029510">
    <property type="entry name" value="Ald_DH_CS_GLU"/>
</dbReference>
<dbReference type="Gene3D" id="3.40.309.10">
    <property type="entry name" value="Aldehyde Dehydrogenase, Chain A, domain 2"/>
    <property type="match status" value="1"/>
</dbReference>
<dbReference type="AlphaFoldDB" id="A0A841KV40"/>
<evidence type="ECO:0000256" key="5">
    <source>
        <dbReference type="PIRSR" id="PIRSR036492-1"/>
    </source>
</evidence>
<evidence type="ECO:0000256" key="6">
    <source>
        <dbReference type="PROSITE-ProRule" id="PRU10007"/>
    </source>
</evidence>
<dbReference type="CDD" id="cd07136">
    <property type="entry name" value="ALDH_YwdH-P39616"/>
    <property type="match status" value="1"/>
</dbReference>
<evidence type="ECO:0000256" key="4">
    <source>
        <dbReference type="PIRNR" id="PIRNR036492"/>
    </source>
</evidence>
<proteinExistence type="inferred from homology"/>
<dbReference type="PROSITE" id="PS00687">
    <property type="entry name" value="ALDEHYDE_DEHYDR_GLU"/>
    <property type="match status" value="1"/>
</dbReference>
<protein>
    <recommendedName>
        <fullName evidence="4">Aldehyde dehydrogenase</fullName>
    </recommendedName>
</protein>
<dbReference type="InterPro" id="IPR012394">
    <property type="entry name" value="Aldehyde_DH_NAD(P)"/>
</dbReference>
<feature type="active site" evidence="5 6">
    <location>
        <position position="215"/>
    </location>
</feature>
<feature type="coiled-coil region" evidence="8">
    <location>
        <begin position="28"/>
        <end position="55"/>
    </location>
</feature>
<keyword evidence="8" id="KW-0175">Coiled coil</keyword>
<dbReference type="Proteomes" id="UP000579281">
    <property type="component" value="Unassembled WGS sequence"/>
</dbReference>
<accession>A0A841KV40</accession>
<dbReference type="SUPFAM" id="SSF53720">
    <property type="entry name" value="ALDH-like"/>
    <property type="match status" value="1"/>
</dbReference>
<evidence type="ECO:0000256" key="7">
    <source>
        <dbReference type="RuleBase" id="RU003345"/>
    </source>
</evidence>
<feature type="domain" description="Aldehyde dehydrogenase" evidence="9">
    <location>
        <begin position="17"/>
        <end position="433"/>
    </location>
</feature>
<dbReference type="GO" id="GO:0004029">
    <property type="term" value="F:aldehyde dehydrogenase (NAD+) activity"/>
    <property type="evidence" value="ECO:0007669"/>
    <property type="project" value="TreeGrafter"/>
</dbReference>
<comment type="similarity">
    <text evidence="1 4 7">Belongs to the aldehyde dehydrogenase family.</text>
</comment>
<dbReference type="GO" id="GO:0006081">
    <property type="term" value="P:aldehyde metabolic process"/>
    <property type="evidence" value="ECO:0007669"/>
    <property type="project" value="InterPro"/>
</dbReference>
<keyword evidence="3" id="KW-0520">NAD</keyword>
<organism evidence="10 11">
    <name type="scientific">Anaerosolibacter carboniphilus</name>
    <dbReference type="NCBI Taxonomy" id="1417629"/>
    <lineage>
        <taxon>Bacteria</taxon>
        <taxon>Bacillati</taxon>
        <taxon>Bacillota</taxon>
        <taxon>Clostridia</taxon>
        <taxon>Peptostreptococcales</taxon>
        <taxon>Thermotaleaceae</taxon>
        <taxon>Anaerosolibacter</taxon>
    </lineage>
</organism>
<dbReference type="PROSITE" id="PS00070">
    <property type="entry name" value="ALDEHYDE_DEHYDR_CYS"/>
    <property type="match status" value="1"/>
</dbReference>
<evidence type="ECO:0000313" key="11">
    <source>
        <dbReference type="Proteomes" id="UP000579281"/>
    </source>
</evidence>
<dbReference type="FunFam" id="3.40.605.10:FF:000004">
    <property type="entry name" value="Aldehyde dehydrogenase"/>
    <property type="match status" value="1"/>
</dbReference>
<dbReference type="FunFam" id="3.40.309.10:FF:000003">
    <property type="entry name" value="Aldehyde dehydrogenase"/>
    <property type="match status" value="1"/>
</dbReference>
<dbReference type="InterPro" id="IPR016160">
    <property type="entry name" value="Ald_DH_CS_CYS"/>
</dbReference>
<dbReference type="InterPro" id="IPR015590">
    <property type="entry name" value="Aldehyde_DH_dom"/>
</dbReference>
<reference evidence="10 11" key="1">
    <citation type="submission" date="2020-08" db="EMBL/GenBank/DDBJ databases">
        <title>Genomic Encyclopedia of Type Strains, Phase IV (KMG-IV): sequencing the most valuable type-strain genomes for metagenomic binning, comparative biology and taxonomic classification.</title>
        <authorList>
            <person name="Goeker M."/>
        </authorList>
    </citation>
    <scope>NUCLEOTIDE SEQUENCE [LARGE SCALE GENOMIC DNA]</scope>
    <source>
        <strain evidence="10 11">DSM 103526</strain>
    </source>
</reference>